<gene>
    <name evidence="1" type="ORF">LCGC14_2136540</name>
</gene>
<reference evidence="1" key="1">
    <citation type="journal article" date="2015" name="Nature">
        <title>Complex archaea that bridge the gap between prokaryotes and eukaryotes.</title>
        <authorList>
            <person name="Spang A."/>
            <person name="Saw J.H."/>
            <person name="Jorgensen S.L."/>
            <person name="Zaremba-Niedzwiedzka K."/>
            <person name="Martijn J."/>
            <person name="Lind A.E."/>
            <person name="van Eijk R."/>
            <person name="Schleper C."/>
            <person name="Guy L."/>
            <person name="Ettema T.J."/>
        </authorList>
    </citation>
    <scope>NUCLEOTIDE SEQUENCE</scope>
</reference>
<proteinExistence type="predicted"/>
<evidence type="ECO:0000313" key="1">
    <source>
        <dbReference type="EMBL" id="KKL67281.1"/>
    </source>
</evidence>
<dbReference type="EMBL" id="LAZR01026914">
    <property type="protein sequence ID" value="KKL67281.1"/>
    <property type="molecule type" value="Genomic_DNA"/>
</dbReference>
<sequence>MINENDLGKLATARTLQGHLAAAGRVIGYTTEPTVIIETPAGNQIHWAASLCTVVDVEPGGRFMLLYRRVEA</sequence>
<name>A0A0F9EM26_9ZZZZ</name>
<accession>A0A0F9EM26</accession>
<organism evidence="1">
    <name type="scientific">marine sediment metagenome</name>
    <dbReference type="NCBI Taxonomy" id="412755"/>
    <lineage>
        <taxon>unclassified sequences</taxon>
        <taxon>metagenomes</taxon>
        <taxon>ecological metagenomes</taxon>
    </lineage>
</organism>
<dbReference type="AlphaFoldDB" id="A0A0F9EM26"/>
<protein>
    <submittedName>
        <fullName evidence="1">Uncharacterized protein</fullName>
    </submittedName>
</protein>
<comment type="caution">
    <text evidence="1">The sequence shown here is derived from an EMBL/GenBank/DDBJ whole genome shotgun (WGS) entry which is preliminary data.</text>
</comment>